<name>A0A2N9ETH1_FAGSY</name>
<dbReference type="GO" id="GO:0006384">
    <property type="term" value="P:transcription initiation at RNA polymerase III promoter"/>
    <property type="evidence" value="ECO:0007669"/>
    <property type="project" value="InterPro"/>
</dbReference>
<evidence type="ECO:0000313" key="2">
    <source>
        <dbReference type="EMBL" id="SPC82087.1"/>
    </source>
</evidence>
<protein>
    <recommendedName>
        <fullName evidence="3">DNA-directed RNA polymerase III subunit RPC9</fullName>
    </recommendedName>
</protein>
<dbReference type="GO" id="GO:0005666">
    <property type="term" value="C:RNA polymerase III complex"/>
    <property type="evidence" value="ECO:0007669"/>
    <property type="project" value="InterPro"/>
</dbReference>
<accession>A0A2N9ETH1</accession>
<feature type="region of interest" description="Disordered" evidence="1">
    <location>
        <begin position="81"/>
        <end position="121"/>
    </location>
</feature>
<organism evidence="2">
    <name type="scientific">Fagus sylvatica</name>
    <name type="common">Beechnut</name>
    <dbReference type="NCBI Taxonomy" id="28930"/>
    <lineage>
        <taxon>Eukaryota</taxon>
        <taxon>Viridiplantae</taxon>
        <taxon>Streptophyta</taxon>
        <taxon>Embryophyta</taxon>
        <taxon>Tracheophyta</taxon>
        <taxon>Spermatophyta</taxon>
        <taxon>Magnoliopsida</taxon>
        <taxon>eudicotyledons</taxon>
        <taxon>Gunneridae</taxon>
        <taxon>Pentapetalae</taxon>
        <taxon>rosids</taxon>
        <taxon>fabids</taxon>
        <taxon>Fagales</taxon>
        <taxon>Fagaceae</taxon>
        <taxon>Fagus</taxon>
    </lineage>
</organism>
<sequence>MKILDANEGVLTNFEVLDFLRSKGAAKDSTRVLAKVTPSEYKTIEDCEERFEDVKELLALVTKTLPPPPNLPNSEEEIIEGKEEIENGEQHKVEPTGEEQNKQGIDDGKEETVAGEQMETS</sequence>
<dbReference type="PANTHER" id="PTHR15561">
    <property type="entry name" value="CALCITONIN GENE-RELATED PEPTIDE-RECEPTOR COMPONENT PROTEIN"/>
    <property type="match status" value="1"/>
</dbReference>
<reference evidence="2" key="1">
    <citation type="submission" date="2018-02" db="EMBL/GenBank/DDBJ databases">
        <authorList>
            <person name="Cohen D.B."/>
            <person name="Kent A.D."/>
        </authorList>
    </citation>
    <scope>NUCLEOTIDE SEQUENCE</scope>
</reference>
<dbReference type="PANTHER" id="PTHR15561:SF0">
    <property type="entry name" value="DNA-DIRECTED RNA POLYMERASE III SUBUNIT RPC9"/>
    <property type="match status" value="1"/>
</dbReference>
<evidence type="ECO:0000256" key="1">
    <source>
        <dbReference type="SAM" id="MobiDB-lite"/>
    </source>
</evidence>
<proteinExistence type="predicted"/>
<dbReference type="AlphaFoldDB" id="A0A2N9ETH1"/>
<feature type="compositionally biased region" description="Basic and acidic residues" evidence="1">
    <location>
        <begin position="81"/>
        <end position="112"/>
    </location>
</feature>
<evidence type="ECO:0008006" key="3">
    <source>
        <dbReference type="Google" id="ProtNLM"/>
    </source>
</evidence>
<gene>
    <name evidence="2" type="ORF">FSB_LOCUS9969</name>
</gene>
<dbReference type="EMBL" id="OIVN01000557">
    <property type="protein sequence ID" value="SPC82087.1"/>
    <property type="molecule type" value="Genomic_DNA"/>
</dbReference>
<dbReference type="InterPro" id="IPR038846">
    <property type="entry name" value="RPC9"/>
</dbReference>